<dbReference type="Pfam" id="PF02931">
    <property type="entry name" value="Neur_chan_LBD"/>
    <property type="match status" value="1"/>
</dbReference>
<feature type="transmembrane region" description="Helical" evidence="5">
    <location>
        <begin position="386"/>
        <end position="407"/>
    </location>
</feature>
<keyword evidence="4 5" id="KW-0472">Membrane</keyword>
<sequence length="408" mass="45888">MYFVLTIVCYGVIFVTTDAAVKTDYYNLYNAGFSNYNHNIRPVAIDTQVTKIYTSFRLISINELQEKDQVLISFGYLTLQWHDDFLAWDMNNYGGIDTLVVPQNEVWKPDLVVGNSNEKRSKLGFDEMPIRLNADGTVLWTPSVLFQTSCDINVKYYPFDQQVCSITLETMVSDLTEIDLIVGNFSLSSGDMMFEYGPNGEWDLANIEIAKKDEITKAGIIISLTINRRTTFYVLNIIVPVVCLALLLSTVFALPADSGEKISLAVTILLGYILFLSILSSDMPQTSLQVSVLAVYIALLVFFSALSVLLSIIILRIYHKKPGHGVPGIIKGMLRWRCLLCRRKSNQNDISPVGDTQTRVTYVGNDDDFEATMVTWQEVSESLDTFCFWSYLIISSLATIICLSIIMT</sequence>
<feature type="transmembrane region" description="Helical" evidence="5">
    <location>
        <begin position="232"/>
        <end position="255"/>
    </location>
</feature>
<dbReference type="AlphaFoldDB" id="A0AAN8KGF3"/>
<dbReference type="Proteomes" id="UP001347796">
    <property type="component" value="Unassembled WGS sequence"/>
</dbReference>
<proteinExistence type="inferred from homology"/>
<dbReference type="InterPro" id="IPR006202">
    <property type="entry name" value="Neur_chan_lig-bd"/>
</dbReference>
<dbReference type="Pfam" id="PF02932">
    <property type="entry name" value="Neur_chan_memb"/>
    <property type="match status" value="1"/>
</dbReference>
<gene>
    <name evidence="8" type="ORF">SNE40_000186</name>
</gene>
<dbReference type="PRINTS" id="PR00252">
    <property type="entry name" value="NRIONCHANNEL"/>
</dbReference>
<feature type="chain" id="PRO_5042671399" evidence="5">
    <location>
        <begin position="20"/>
        <end position="408"/>
    </location>
</feature>
<evidence type="ECO:0000256" key="4">
    <source>
        <dbReference type="ARBA" id="ARBA00023136"/>
    </source>
</evidence>
<dbReference type="CDD" id="cd18989">
    <property type="entry name" value="LGIC_ECD_cation"/>
    <property type="match status" value="1"/>
</dbReference>
<protein>
    <submittedName>
        <fullName evidence="8">Uncharacterized protein</fullName>
    </submittedName>
</protein>
<dbReference type="InterPro" id="IPR018000">
    <property type="entry name" value="Neurotransmitter_ion_chnl_CS"/>
</dbReference>
<dbReference type="CDD" id="cd19051">
    <property type="entry name" value="LGIC_TM_cation"/>
    <property type="match status" value="1"/>
</dbReference>
<feature type="transmembrane region" description="Helical" evidence="5">
    <location>
        <begin position="262"/>
        <end position="281"/>
    </location>
</feature>
<accession>A0AAN8KGF3</accession>
<feature type="domain" description="Neurotransmitter-gated ion-channel ligand-binding" evidence="6">
    <location>
        <begin position="27"/>
        <end position="230"/>
    </location>
</feature>
<name>A0AAN8KGF3_PATCE</name>
<dbReference type="FunFam" id="2.70.170.10:FF:000028">
    <property type="entry name" value="AcetylCholine Receptor"/>
    <property type="match status" value="1"/>
</dbReference>
<evidence type="ECO:0000256" key="2">
    <source>
        <dbReference type="ARBA" id="ARBA00022692"/>
    </source>
</evidence>
<dbReference type="GO" id="GO:0016020">
    <property type="term" value="C:membrane"/>
    <property type="evidence" value="ECO:0007669"/>
    <property type="project" value="UniProtKB-SubCell"/>
</dbReference>
<feature type="signal peptide" evidence="5">
    <location>
        <begin position="1"/>
        <end position="19"/>
    </location>
</feature>
<evidence type="ECO:0000259" key="6">
    <source>
        <dbReference type="Pfam" id="PF02931"/>
    </source>
</evidence>
<reference evidence="8 9" key="1">
    <citation type="submission" date="2024-01" db="EMBL/GenBank/DDBJ databases">
        <title>The genome of the rayed Mediterranean limpet Patella caerulea (Linnaeus, 1758).</title>
        <authorList>
            <person name="Anh-Thu Weber A."/>
            <person name="Halstead-Nussloch G."/>
        </authorList>
    </citation>
    <scope>NUCLEOTIDE SEQUENCE [LARGE SCALE GENOMIC DNA]</scope>
    <source>
        <strain evidence="8">AATW-2023a</strain>
        <tissue evidence="8">Whole specimen</tissue>
    </source>
</reference>
<evidence type="ECO:0000256" key="3">
    <source>
        <dbReference type="ARBA" id="ARBA00022989"/>
    </source>
</evidence>
<evidence type="ECO:0000313" key="8">
    <source>
        <dbReference type="EMBL" id="KAK6194573.1"/>
    </source>
</evidence>
<keyword evidence="5" id="KW-0813">Transport</keyword>
<dbReference type="PROSITE" id="PS00236">
    <property type="entry name" value="NEUROTR_ION_CHANNEL"/>
    <property type="match status" value="1"/>
</dbReference>
<keyword evidence="5" id="KW-0732">Signal</keyword>
<evidence type="ECO:0000313" key="9">
    <source>
        <dbReference type="Proteomes" id="UP001347796"/>
    </source>
</evidence>
<comment type="subcellular location">
    <subcellularLocation>
        <location evidence="1">Membrane</location>
        <topology evidence="1">Multi-pass membrane protein</topology>
    </subcellularLocation>
</comment>
<feature type="domain" description="Neurotransmitter-gated ion-channel transmembrane" evidence="7">
    <location>
        <begin position="237"/>
        <end position="323"/>
    </location>
</feature>
<keyword evidence="5" id="KW-0407">Ion channel</keyword>
<organism evidence="8 9">
    <name type="scientific">Patella caerulea</name>
    <name type="common">Rayed Mediterranean limpet</name>
    <dbReference type="NCBI Taxonomy" id="87958"/>
    <lineage>
        <taxon>Eukaryota</taxon>
        <taxon>Metazoa</taxon>
        <taxon>Spiralia</taxon>
        <taxon>Lophotrochozoa</taxon>
        <taxon>Mollusca</taxon>
        <taxon>Gastropoda</taxon>
        <taxon>Patellogastropoda</taxon>
        <taxon>Patelloidea</taxon>
        <taxon>Patellidae</taxon>
        <taxon>Patella</taxon>
    </lineage>
</organism>
<dbReference type="SUPFAM" id="SSF63712">
    <property type="entry name" value="Nicotinic receptor ligand binding domain-like"/>
    <property type="match status" value="1"/>
</dbReference>
<keyword evidence="2 5" id="KW-0812">Transmembrane</keyword>
<dbReference type="InterPro" id="IPR006201">
    <property type="entry name" value="Neur_channel"/>
</dbReference>
<dbReference type="InterPro" id="IPR036719">
    <property type="entry name" value="Neuro-gated_channel_TM_sf"/>
</dbReference>
<evidence type="ECO:0000256" key="5">
    <source>
        <dbReference type="RuleBase" id="RU000687"/>
    </source>
</evidence>
<dbReference type="InterPro" id="IPR006029">
    <property type="entry name" value="Neurotrans-gated_channel_TM"/>
</dbReference>
<evidence type="ECO:0000256" key="1">
    <source>
        <dbReference type="ARBA" id="ARBA00004141"/>
    </source>
</evidence>
<keyword evidence="3 5" id="KW-1133">Transmembrane helix</keyword>
<dbReference type="InterPro" id="IPR036734">
    <property type="entry name" value="Neur_chan_lig-bd_sf"/>
</dbReference>
<dbReference type="GO" id="GO:0005230">
    <property type="term" value="F:extracellular ligand-gated monoatomic ion channel activity"/>
    <property type="evidence" value="ECO:0007669"/>
    <property type="project" value="InterPro"/>
</dbReference>
<dbReference type="PANTHER" id="PTHR18945">
    <property type="entry name" value="NEUROTRANSMITTER GATED ION CHANNEL"/>
    <property type="match status" value="1"/>
</dbReference>
<dbReference type="SUPFAM" id="SSF90112">
    <property type="entry name" value="Neurotransmitter-gated ion-channel transmembrane pore"/>
    <property type="match status" value="1"/>
</dbReference>
<feature type="transmembrane region" description="Helical" evidence="5">
    <location>
        <begin position="293"/>
        <end position="315"/>
    </location>
</feature>
<dbReference type="GO" id="GO:0004888">
    <property type="term" value="F:transmembrane signaling receptor activity"/>
    <property type="evidence" value="ECO:0007669"/>
    <property type="project" value="InterPro"/>
</dbReference>
<dbReference type="Gene3D" id="1.20.58.390">
    <property type="entry name" value="Neurotransmitter-gated ion-channel transmembrane domain"/>
    <property type="match status" value="1"/>
</dbReference>
<dbReference type="Gene3D" id="2.70.170.10">
    <property type="entry name" value="Neurotransmitter-gated ion-channel ligand-binding domain"/>
    <property type="match status" value="1"/>
</dbReference>
<comment type="caution">
    <text evidence="8">The sequence shown here is derived from an EMBL/GenBank/DDBJ whole genome shotgun (WGS) entry which is preliminary data.</text>
</comment>
<dbReference type="EMBL" id="JAZGQO010000001">
    <property type="protein sequence ID" value="KAK6194573.1"/>
    <property type="molecule type" value="Genomic_DNA"/>
</dbReference>
<dbReference type="InterPro" id="IPR038050">
    <property type="entry name" value="Neuro_actylchol_rec"/>
</dbReference>
<keyword evidence="9" id="KW-1185">Reference proteome</keyword>
<evidence type="ECO:0000259" key="7">
    <source>
        <dbReference type="Pfam" id="PF02932"/>
    </source>
</evidence>
<comment type="similarity">
    <text evidence="5">Belongs to the ligand-gated ion channel (TC 1.A.9) family.</text>
</comment>
<keyword evidence="5" id="KW-0406">Ion transport</keyword>